<dbReference type="AlphaFoldDB" id="A0A1T5JES3"/>
<dbReference type="GO" id="GO:0046872">
    <property type="term" value="F:metal ion binding"/>
    <property type="evidence" value="ECO:0007669"/>
    <property type="project" value="UniProtKB-UniRule"/>
</dbReference>
<accession>A0A1T5JES3</accession>
<feature type="binding site" evidence="8">
    <location>
        <position position="179"/>
    </location>
    <ligand>
        <name>Zn(2+)</name>
        <dbReference type="ChEBI" id="CHEBI:29105"/>
        <label>2</label>
    </ligand>
</feature>
<feature type="binding site" evidence="8">
    <location>
        <position position="179"/>
    </location>
    <ligand>
        <name>Zn(2+)</name>
        <dbReference type="ChEBI" id="CHEBI:29105"/>
        <label>1</label>
    </ligand>
</feature>
<feature type="binding site" evidence="8">
    <location>
        <position position="321"/>
    </location>
    <ligand>
        <name>Zn(2+)</name>
        <dbReference type="ChEBI" id="CHEBI:29105"/>
        <label>2</label>
    </ligand>
</feature>
<dbReference type="SUPFAM" id="SSF101821">
    <property type="entry name" value="Aminopeptidase/glucanase lid domain"/>
    <property type="match status" value="1"/>
</dbReference>
<gene>
    <name evidence="9" type="ORF">SAMN02194393_01141</name>
</gene>
<dbReference type="Gene3D" id="3.40.630.10">
    <property type="entry name" value="Zn peptidases"/>
    <property type="match status" value="1"/>
</dbReference>
<evidence type="ECO:0000256" key="7">
    <source>
        <dbReference type="PIRSR" id="PIRSR001123-1"/>
    </source>
</evidence>
<feature type="active site" description="Proton acceptor" evidence="7">
    <location>
        <position position="211"/>
    </location>
</feature>
<protein>
    <submittedName>
        <fullName evidence="9">Putative aminopeptidase FrvX</fullName>
    </submittedName>
</protein>
<evidence type="ECO:0000256" key="3">
    <source>
        <dbReference type="ARBA" id="ARBA00022670"/>
    </source>
</evidence>
<keyword evidence="10" id="KW-1185">Reference proteome</keyword>
<dbReference type="GO" id="GO:0006508">
    <property type="term" value="P:proteolysis"/>
    <property type="evidence" value="ECO:0007669"/>
    <property type="project" value="UniProtKB-KW"/>
</dbReference>
<sequence>MNLELIRELSNASGISGFEDEVVDLIRKYVQSYVNIEEDSLRNLYLHKKNNNKNQPIIMVDGHSDEVGFMVQSIKANGTIKFIAIGGWVAQNIPAHRVRIKNSEGKYVTGIVATKPPHFMSDDERNKALDIADMTIDIGATSRKEVLEDFKIEVGAPIIPDVEFKYNDINNTIIGKAFDNRLGCALIIELLKELQDEKLDVNVVGTISSQEEVGTRGAVVAANTVKPDVAIVFEGTPADDTFRDEFEAQAVLKKGPQIRHRDRSMISSPRFTKFAKDIAKKSNISFQDAVRLGGGTNGGSIHLSNSGVPTIVIGVPVRYIHTHEGISAVKDFDDAKKWAVEIIKSLNKEIIDEF</sequence>
<evidence type="ECO:0000256" key="1">
    <source>
        <dbReference type="ARBA" id="ARBA00006272"/>
    </source>
</evidence>
<evidence type="ECO:0000256" key="6">
    <source>
        <dbReference type="PIRNR" id="PIRNR001123"/>
    </source>
</evidence>
<dbReference type="InterPro" id="IPR008007">
    <property type="entry name" value="Peptidase_M42"/>
</dbReference>
<dbReference type="CDD" id="cd05656">
    <property type="entry name" value="M42_Frv"/>
    <property type="match status" value="1"/>
</dbReference>
<dbReference type="Gene3D" id="2.40.30.40">
    <property type="entry name" value="Peptidase M42, domain 2"/>
    <property type="match status" value="1"/>
</dbReference>
<keyword evidence="3" id="KW-0645">Protease</keyword>
<dbReference type="SUPFAM" id="SSF53187">
    <property type="entry name" value="Zn-dependent exopeptidases"/>
    <property type="match status" value="1"/>
</dbReference>
<dbReference type="PIRSF" id="PIRSF001123">
    <property type="entry name" value="PepA_GA"/>
    <property type="match status" value="1"/>
</dbReference>
<comment type="cofactor">
    <cofactor evidence="8">
        <name>a divalent metal cation</name>
        <dbReference type="ChEBI" id="CHEBI:60240"/>
    </cofactor>
    <text evidence="8">Binds 2 divalent metal cations per subunit.</text>
</comment>
<evidence type="ECO:0000256" key="8">
    <source>
        <dbReference type="PIRSR" id="PIRSR001123-2"/>
    </source>
</evidence>
<dbReference type="EMBL" id="FUZT01000002">
    <property type="protein sequence ID" value="SKC49899.1"/>
    <property type="molecule type" value="Genomic_DNA"/>
</dbReference>
<proteinExistence type="inferred from homology"/>
<evidence type="ECO:0000256" key="4">
    <source>
        <dbReference type="ARBA" id="ARBA00022723"/>
    </source>
</evidence>
<dbReference type="Proteomes" id="UP000190285">
    <property type="component" value="Unassembled WGS sequence"/>
</dbReference>
<dbReference type="RefSeq" id="WP_079489980.1">
    <property type="nucleotide sequence ID" value="NZ_FUZT01000002.1"/>
</dbReference>
<dbReference type="InterPro" id="IPR023367">
    <property type="entry name" value="Peptidase_M42_dom2"/>
</dbReference>
<comment type="similarity">
    <text evidence="1 6">Belongs to the peptidase M42 family.</text>
</comment>
<dbReference type="GO" id="GO:0004177">
    <property type="term" value="F:aminopeptidase activity"/>
    <property type="evidence" value="ECO:0007669"/>
    <property type="project" value="UniProtKB-UniRule"/>
</dbReference>
<evidence type="ECO:0000256" key="2">
    <source>
        <dbReference type="ARBA" id="ARBA00022438"/>
    </source>
</evidence>
<keyword evidence="4 8" id="KW-0479">Metal-binding</keyword>
<feature type="binding site" evidence="8">
    <location>
        <position position="234"/>
    </location>
    <ligand>
        <name>Zn(2+)</name>
        <dbReference type="ChEBI" id="CHEBI:29105"/>
        <label>1</label>
    </ligand>
</feature>
<feature type="binding site" evidence="8">
    <location>
        <position position="212"/>
    </location>
    <ligand>
        <name>Zn(2+)</name>
        <dbReference type="ChEBI" id="CHEBI:29105"/>
        <label>2</label>
    </ligand>
</feature>
<dbReference type="Pfam" id="PF05343">
    <property type="entry name" value="Peptidase_M42"/>
    <property type="match status" value="1"/>
</dbReference>
<dbReference type="OrthoDB" id="9772053at2"/>
<feature type="binding site" evidence="8">
    <location>
        <position position="63"/>
    </location>
    <ligand>
        <name>Zn(2+)</name>
        <dbReference type="ChEBI" id="CHEBI:29105"/>
        <label>1</label>
    </ligand>
</feature>
<evidence type="ECO:0000256" key="5">
    <source>
        <dbReference type="ARBA" id="ARBA00022801"/>
    </source>
</evidence>
<evidence type="ECO:0000313" key="9">
    <source>
        <dbReference type="EMBL" id="SKC49899.1"/>
    </source>
</evidence>
<name>A0A1T5JES3_9FIRM</name>
<keyword evidence="5" id="KW-0378">Hydrolase</keyword>
<dbReference type="InterPro" id="IPR051464">
    <property type="entry name" value="Peptidase_M42_aminopept"/>
</dbReference>
<keyword evidence="2 9" id="KW-0031">Aminopeptidase</keyword>
<reference evidence="9 10" key="1">
    <citation type="submission" date="2017-02" db="EMBL/GenBank/DDBJ databases">
        <authorList>
            <person name="Peterson S.W."/>
        </authorList>
    </citation>
    <scope>NUCLEOTIDE SEQUENCE [LARGE SCALE GENOMIC DNA]</scope>
    <source>
        <strain evidence="9 10">M1</strain>
    </source>
</reference>
<evidence type="ECO:0000313" key="10">
    <source>
        <dbReference type="Proteomes" id="UP000190285"/>
    </source>
</evidence>
<dbReference type="PANTHER" id="PTHR32481:SF0">
    <property type="entry name" value="AMINOPEPTIDASE YPDE-RELATED"/>
    <property type="match status" value="1"/>
</dbReference>
<dbReference type="STRING" id="36842.SAMN02194393_01141"/>
<organism evidence="9 10">
    <name type="scientific">Maledivibacter halophilus</name>
    <dbReference type="NCBI Taxonomy" id="36842"/>
    <lineage>
        <taxon>Bacteria</taxon>
        <taxon>Bacillati</taxon>
        <taxon>Bacillota</taxon>
        <taxon>Clostridia</taxon>
        <taxon>Peptostreptococcales</taxon>
        <taxon>Caminicellaceae</taxon>
        <taxon>Maledivibacter</taxon>
    </lineage>
</organism>
<dbReference type="PANTHER" id="PTHR32481">
    <property type="entry name" value="AMINOPEPTIDASE"/>
    <property type="match status" value="1"/>
</dbReference>